<organism evidence="1 2">
    <name type="scientific">Streptococcus agalactiae CCUG 29376</name>
    <dbReference type="NCBI Taxonomy" id="1105255"/>
    <lineage>
        <taxon>Bacteria</taxon>
        <taxon>Bacillati</taxon>
        <taxon>Bacillota</taxon>
        <taxon>Bacilli</taxon>
        <taxon>Lactobacillales</taxon>
        <taxon>Streptococcaceae</taxon>
        <taxon>Streptococcus</taxon>
    </lineage>
</organism>
<protein>
    <submittedName>
        <fullName evidence="1">Major tail protein</fullName>
    </submittedName>
</protein>
<evidence type="ECO:0000313" key="1">
    <source>
        <dbReference type="EMBL" id="EPW16368.1"/>
    </source>
</evidence>
<sequence>MGKVKFGLRDFQYAVLGDDDKVKEKKDGVKSLPGMKAAKLDITNELVTVLADDGPYVVLSGGITETKLEIEVLDLTSEARQAFFGIKAENGIEKYNKSLTPNNVACMFRTSDENDKAIWVGLLKGKFNIPGIDTKTKEGAPNPEADKVTGNFVARGSDGDVVVIGREDAEKFDLNAFRKLVFDGATGLENSVSNSASRLGSSDHSAL</sequence>
<dbReference type="InterPro" id="IPR006724">
    <property type="entry name" value="Phage_TTP"/>
</dbReference>
<dbReference type="EMBL" id="ANDB01000017">
    <property type="protein sequence ID" value="EPW16368.1"/>
    <property type="molecule type" value="Genomic_DNA"/>
</dbReference>
<comment type="caution">
    <text evidence="1">The sequence shown here is derived from an EMBL/GenBank/DDBJ whole genome shotgun (WGS) entry which is preliminary data.</text>
</comment>
<reference evidence="1 2" key="1">
    <citation type="submission" date="2012-10" db="EMBL/GenBank/DDBJ databases">
        <authorList>
            <person name="Zadoks R.N."/>
            <person name="Moroni P."/>
            <person name="Richards V.P."/>
            <person name="Durkin S.A.S."/>
            <person name="Kim M."/>
            <person name="Pavinski Bitar P.D."/>
            <person name="Stanhope M.J."/>
            <person name="Town C.D."/>
            <person name="Venter J.C."/>
        </authorList>
    </citation>
    <scope>NUCLEOTIDE SEQUENCE [LARGE SCALE GENOMIC DNA]</scope>
    <source>
        <strain evidence="1 2">CCUG 29376</strain>
    </source>
</reference>
<proteinExistence type="predicted"/>
<accession>A0AAV3JJQ7</accession>
<dbReference type="Proteomes" id="UP000015267">
    <property type="component" value="Unassembled WGS sequence"/>
</dbReference>
<dbReference type="AlphaFoldDB" id="A0AAV3JJQ7"/>
<gene>
    <name evidence="1" type="ORF">SAG0055_04530</name>
</gene>
<evidence type="ECO:0000313" key="2">
    <source>
        <dbReference type="Proteomes" id="UP000015267"/>
    </source>
</evidence>
<dbReference type="Pfam" id="PF04630">
    <property type="entry name" value="Phage_TTP_1"/>
    <property type="match status" value="1"/>
</dbReference>
<dbReference type="InterPro" id="IPR006490">
    <property type="entry name" value="Maj_tail_phi13"/>
</dbReference>
<dbReference type="RefSeq" id="WP_000521116.1">
    <property type="nucleotide sequence ID" value="NZ_ANDB01000017.1"/>
</dbReference>
<name>A0AAV3JJQ7_STRAG</name>
<dbReference type="NCBIfam" id="TIGR01603">
    <property type="entry name" value="maj_tail_phi13"/>
    <property type="match status" value="1"/>
</dbReference>